<evidence type="ECO:0000313" key="2">
    <source>
        <dbReference type="EMBL" id="CAA7397018.1"/>
    </source>
</evidence>
<reference evidence="1" key="1">
    <citation type="submission" date="2019-12" db="EMBL/GenBank/DDBJ databases">
        <authorList>
            <person name="Scholz U."/>
            <person name="Mascher M."/>
            <person name="Fiebig A."/>
        </authorList>
    </citation>
    <scope>NUCLEOTIDE SEQUENCE</scope>
</reference>
<dbReference type="AlphaFoldDB" id="A0A7I8IRN6"/>
<keyword evidence="3" id="KW-1185">Reference proteome</keyword>
<dbReference type="Proteomes" id="UP000663760">
    <property type="component" value="Chromosome 5"/>
</dbReference>
<name>A0A7I8IRN6_SPIIN</name>
<sequence>MTSPLSASVRHPEILIYTDHQ</sequence>
<organism evidence="1">
    <name type="scientific">Spirodela intermedia</name>
    <name type="common">Intermediate duckweed</name>
    <dbReference type="NCBI Taxonomy" id="51605"/>
    <lineage>
        <taxon>Eukaryota</taxon>
        <taxon>Viridiplantae</taxon>
        <taxon>Streptophyta</taxon>
        <taxon>Embryophyta</taxon>
        <taxon>Tracheophyta</taxon>
        <taxon>Spermatophyta</taxon>
        <taxon>Magnoliopsida</taxon>
        <taxon>Liliopsida</taxon>
        <taxon>Araceae</taxon>
        <taxon>Lemnoideae</taxon>
        <taxon>Spirodela</taxon>
    </lineage>
</organism>
<accession>A0A7I8IRN6</accession>
<proteinExistence type="predicted"/>
<dbReference type="EMBL" id="LR743592">
    <property type="protein sequence ID" value="CAA2620898.1"/>
    <property type="molecule type" value="Genomic_DNA"/>
</dbReference>
<dbReference type="EMBL" id="LR746268">
    <property type="protein sequence ID" value="CAA7397018.1"/>
    <property type="molecule type" value="Genomic_DNA"/>
</dbReference>
<evidence type="ECO:0000313" key="3">
    <source>
        <dbReference type="Proteomes" id="UP000663760"/>
    </source>
</evidence>
<evidence type="ECO:0000313" key="1">
    <source>
        <dbReference type="EMBL" id="CAA2620898.1"/>
    </source>
</evidence>
<gene>
    <name evidence="1" type="ORF">SI7747_05007067</name>
    <name evidence="2" type="ORF">SI8410_05007681</name>
</gene>
<protein>
    <submittedName>
        <fullName evidence="1">Uncharacterized protein</fullName>
    </submittedName>
</protein>